<dbReference type="InterPro" id="IPR007720">
    <property type="entry name" value="PigQ/GPI1"/>
</dbReference>
<evidence type="ECO:0008006" key="4">
    <source>
        <dbReference type="Google" id="ProtNLM"/>
    </source>
</evidence>
<sequence>MGAPAGLKLNYAFNNMLGKFFLYHIHLWWTFLIFMTPVMDFAFEVLLLFGRLGITFQISIASDFLALISFHTYCIYVYAARLFNIQLNALISLSRLFLGKKKNPLRERVDSCQYKPDQLFVGTLLFTILLFLVPTTWVYYTVFTTFRLLLTGFSGLLARLRLYFQVTPSKNNMTITLWMTMVTSSWGQTWKNCVIDTIAYQPSIKWSEILNSIIWGQLIYPL</sequence>
<dbReference type="AlphaFoldDB" id="A0A834N3M1"/>
<keyword evidence="1" id="KW-0472">Membrane</keyword>
<dbReference type="EMBL" id="JACSDZ010000009">
    <property type="protein sequence ID" value="KAF7395535.1"/>
    <property type="molecule type" value="Genomic_DNA"/>
</dbReference>
<name>A0A834N3M1_VESGE</name>
<reference evidence="2" key="1">
    <citation type="journal article" date="2020" name="G3 (Bethesda)">
        <title>High-Quality Assemblies for Three Invasive Social Wasps from the &lt;i&gt;Vespula&lt;/i&gt; Genus.</title>
        <authorList>
            <person name="Harrop T.W.R."/>
            <person name="Guhlin J."/>
            <person name="McLaughlin G.M."/>
            <person name="Permina E."/>
            <person name="Stockwell P."/>
            <person name="Gilligan J."/>
            <person name="Le Lec M.F."/>
            <person name="Gruber M.A.M."/>
            <person name="Quinn O."/>
            <person name="Lovegrove M."/>
            <person name="Duncan E.J."/>
            <person name="Remnant E.J."/>
            <person name="Van Eeckhoven J."/>
            <person name="Graham B."/>
            <person name="Knapp R.A."/>
            <person name="Langford K.W."/>
            <person name="Kronenberg Z."/>
            <person name="Press M.O."/>
            <person name="Eacker S.M."/>
            <person name="Wilson-Rankin E.E."/>
            <person name="Purcell J."/>
            <person name="Lester P.J."/>
            <person name="Dearden P.K."/>
        </authorList>
    </citation>
    <scope>NUCLEOTIDE SEQUENCE</scope>
    <source>
        <strain evidence="2">Linc-1</strain>
    </source>
</reference>
<accession>A0A834N3M1</accession>
<gene>
    <name evidence="2" type="ORF">HZH68_009585</name>
</gene>
<keyword evidence="1" id="KW-1133">Transmembrane helix</keyword>
<dbReference type="PANTHER" id="PTHR21329">
    <property type="entry name" value="PHOSPHATIDYLINOSITOL N-ACETYLGLUCOSAMINYLTRANSFERASE SUBUNIT Q-RELATED"/>
    <property type="match status" value="1"/>
</dbReference>
<feature type="transmembrane region" description="Helical" evidence="1">
    <location>
        <begin position="45"/>
        <end position="69"/>
    </location>
</feature>
<keyword evidence="3" id="KW-1185">Reference proteome</keyword>
<comment type="caution">
    <text evidence="2">The sequence shown here is derived from an EMBL/GenBank/DDBJ whole genome shotgun (WGS) entry which is preliminary data.</text>
</comment>
<evidence type="ECO:0000313" key="2">
    <source>
        <dbReference type="EMBL" id="KAF7395535.1"/>
    </source>
</evidence>
<keyword evidence="1" id="KW-0812">Transmembrane</keyword>
<dbReference type="GO" id="GO:0005783">
    <property type="term" value="C:endoplasmic reticulum"/>
    <property type="evidence" value="ECO:0007669"/>
    <property type="project" value="TreeGrafter"/>
</dbReference>
<dbReference type="Proteomes" id="UP000617340">
    <property type="component" value="Unassembled WGS sequence"/>
</dbReference>
<feature type="transmembrane region" description="Helical" evidence="1">
    <location>
        <begin position="20"/>
        <end position="38"/>
    </location>
</feature>
<organism evidence="2 3">
    <name type="scientific">Vespula germanica</name>
    <name type="common">German yellow jacket</name>
    <name type="synonym">Paravespula germanica</name>
    <dbReference type="NCBI Taxonomy" id="30212"/>
    <lineage>
        <taxon>Eukaryota</taxon>
        <taxon>Metazoa</taxon>
        <taxon>Ecdysozoa</taxon>
        <taxon>Arthropoda</taxon>
        <taxon>Hexapoda</taxon>
        <taxon>Insecta</taxon>
        <taxon>Pterygota</taxon>
        <taxon>Neoptera</taxon>
        <taxon>Endopterygota</taxon>
        <taxon>Hymenoptera</taxon>
        <taxon>Apocrita</taxon>
        <taxon>Aculeata</taxon>
        <taxon>Vespoidea</taxon>
        <taxon>Vespidae</taxon>
        <taxon>Vespinae</taxon>
        <taxon>Vespula</taxon>
    </lineage>
</organism>
<protein>
    <recommendedName>
        <fullName evidence="4">Phosphatidylinositol N-acetylglucosaminyltransferase subunit Q</fullName>
    </recommendedName>
</protein>
<feature type="transmembrane region" description="Helical" evidence="1">
    <location>
        <begin position="119"/>
        <end position="140"/>
    </location>
</feature>
<proteinExistence type="predicted"/>
<dbReference type="PANTHER" id="PTHR21329:SF3">
    <property type="entry name" value="PHOSPHATIDYLINOSITOL N-ACETYLGLUCOSAMINYLTRANSFERASE SUBUNIT Q"/>
    <property type="match status" value="1"/>
</dbReference>
<evidence type="ECO:0000256" key="1">
    <source>
        <dbReference type="SAM" id="Phobius"/>
    </source>
</evidence>
<dbReference type="GO" id="GO:0016020">
    <property type="term" value="C:membrane"/>
    <property type="evidence" value="ECO:0007669"/>
    <property type="project" value="InterPro"/>
</dbReference>
<dbReference type="Pfam" id="PF05024">
    <property type="entry name" value="Gpi1"/>
    <property type="match status" value="1"/>
</dbReference>
<evidence type="ECO:0000313" key="3">
    <source>
        <dbReference type="Proteomes" id="UP000617340"/>
    </source>
</evidence>
<dbReference type="GO" id="GO:0006506">
    <property type="term" value="P:GPI anchor biosynthetic process"/>
    <property type="evidence" value="ECO:0007669"/>
    <property type="project" value="InterPro"/>
</dbReference>